<gene>
    <name evidence="2" type="ORF">KIPB_015690</name>
</gene>
<dbReference type="AlphaFoldDB" id="A0A9K3DC62"/>
<dbReference type="Proteomes" id="UP000265618">
    <property type="component" value="Unassembled WGS sequence"/>
</dbReference>
<keyword evidence="3" id="KW-1185">Reference proteome</keyword>
<reference evidence="2 3" key="1">
    <citation type="journal article" date="2018" name="PLoS ONE">
        <title>The draft genome of Kipferlia bialata reveals reductive genome evolution in fornicate parasites.</title>
        <authorList>
            <person name="Tanifuji G."/>
            <person name="Takabayashi S."/>
            <person name="Kume K."/>
            <person name="Takagi M."/>
            <person name="Nakayama T."/>
            <person name="Kamikawa R."/>
            <person name="Inagaki Y."/>
            <person name="Hashimoto T."/>
        </authorList>
    </citation>
    <scope>NUCLEOTIDE SEQUENCE [LARGE SCALE GENOMIC DNA]</scope>
    <source>
        <strain evidence="2">NY0173</strain>
    </source>
</reference>
<organism evidence="2 3">
    <name type="scientific">Kipferlia bialata</name>
    <dbReference type="NCBI Taxonomy" id="797122"/>
    <lineage>
        <taxon>Eukaryota</taxon>
        <taxon>Metamonada</taxon>
        <taxon>Carpediemonas-like organisms</taxon>
        <taxon>Kipferlia</taxon>
    </lineage>
</organism>
<evidence type="ECO:0000313" key="3">
    <source>
        <dbReference type="Proteomes" id="UP000265618"/>
    </source>
</evidence>
<accession>A0A9K3DC62</accession>
<evidence type="ECO:0000313" key="2">
    <source>
        <dbReference type="EMBL" id="GIQ92107.1"/>
    </source>
</evidence>
<evidence type="ECO:0000256" key="1">
    <source>
        <dbReference type="SAM" id="Phobius"/>
    </source>
</evidence>
<keyword evidence="1" id="KW-1133">Transmembrane helix</keyword>
<dbReference type="EMBL" id="BDIP01008984">
    <property type="protein sequence ID" value="GIQ92107.1"/>
    <property type="molecule type" value="Genomic_DNA"/>
</dbReference>
<feature type="transmembrane region" description="Helical" evidence="1">
    <location>
        <begin position="41"/>
        <end position="62"/>
    </location>
</feature>
<keyword evidence="1" id="KW-0472">Membrane</keyword>
<proteinExistence type="predicted"/>
<feature type="non-terminal residue" evidence="2">
    <location>
        <position position="1"/>
    </location>
</feature>
<keyword evidence="1" id="KW-0812">Transmembrane</keyword>
<protein>
    <submittedName>
        <fullName evidence="2">Uncharacterized protein</fullName>
    </submittedName>
</protein>
<name>A0A9K3DC62_9EUKA</name>
<sequence>IQDQCVTMEVSLGQCQGGNPDSKGRVLVLTATQSYEFQNWAMVQLVVSLAILAGGAALFYVLSNRQKRRHQAENEALIKQFKF</sequence>
<comment type="caution">
    <text evidence="2">The sequence shown here is derived from an EMBL/GenBank/DDBJ whole genome shotgun (WGS) entry which is preliminary data.</text>
</comment>